<reference evidence="1 2" key="1">
    <citation type="submission" date="2021-10" db="EMBL/GenBank/DDBJ databases">
        <authorList>
            <person name="Criscuolo A."/>
        </authorList>
    </citation>
    <scope>NUCLEOTIDE SEQUENCE [LARGE SCALE GENOMIC DNA]</scope>
    <source>
        <strain evidence="2">CIP 111883</strain>
    </source>
</reference>
<organism evidence="1 2">
    <name type="scientific">Sutcliffiella rhizosphaerae</name>
    <dbReference type="NCBI Taxonomy" id="2880967"/>
    <lineage>
        <taxon>Bacteria</taxon>
        <taxon>Bacillati</taxon>
        <taxon>Bacillota</taxon>
        <taxon>Bacilli</taxon>
        <taxon>Bacillales</taxon>
        <taxon>Bacillaceae</taxon>
        <taxon>Sutcliffiella</taxon>
    </lineage>
</organism>
<proteinExistence type="predicted"/>
<gene>
    <name evidence="1" type="ORF">BACCIP111883_04141</name>
</gene>
<accession>A0ABM8YTP7</accession>
<evidence type="ECO:0000313" key="2">
    <source>
        <dbReference type="Proteomes" id="UP000789833"/>
    </source>
</evidence>
<dbReference type="RefSeq" id="WP_230504687.1">
    <property type="nucleotide sequence ID" value="NZ_CAKJTJ010000043.1"/>
</dbReference>
<evidence type="ECO:0000313" key="1">
    <source>
        <dbReference type="EMBL" id="CAG9623340.1"/>
    </source>
</evidence>
<comment type="caution">
    <text evidence="1">The sequence shown here is derived from an EMBL/GenBank/DDBJ whole genome shotgun (WGS) entry which is preliminary data.</text>
</comment>
<keyword evidence="2" id="KW-1185">Reference proteome</keyword>
<dbReference type="EMBL" id="CAKJTJ010000043">
    <property type="protein sequence ID" value="CAG9623340.1"/>
    <property type="molecule type" value="Genomic_DNA"/>
</dbReference>
<sequence>MDRRIQELVDLTKNKFGLEDYYLQRHGLSQNVNIYGDTAYMLWMEWFPSHETELEDEDTNPDGTAVIEINVHTRRFESAIFVMDKTYAENGITFANLKTRTIIEWIEEETGLTYNKHFQLHKESEGDYQFLGRVDGIPVSPSAFIDVTCNEAGKLLSFSVHGPFPTHELVKDESYTLSLEQIKQIAVEQLKLVELPSYEQNKLIPVYAVEEIFVANDGAATIPFEIIADVGAYTKIDEIIYWDEPSYTSFERQEISWSAEVSAAQAFSNEPSPVTYPISKEEEKECVTAVKDLLRQEYPNDTGKWIIATLQREKGYIHATLKANNQSKGVLQRKLIVMIDPNSLQAINYVDNKMMLEMYDSFQAAENVTITKEEAFMKIKEWFELKPYYVFDFEQKQYILCGKLDCQHGVNAATGEVILLADLDK</sequence>
<protein>
    <submittedName>
        <fullName evidence="1">Uncharacterized protein</fullName>
    </submittedName>
</protein>
<name>A0ABM8YTP7_9BACI</name>
<dbReference type="Proteomes" id="UP000789833">
    <property type="component" value="Unassembled WGS sequence"/>
</dbReference>